<dbReference type="PANTHER" id="PTHR30005">
    <property type="entry name" value="EXOPOLYPHOSPHATASE"/>
    <property type="match status" value="1"/>
</dbReference>
<dbReference type="OrthoDB" id="125235at2157"/>
<dbReference type="PROSITE" id="PS51707">
    <property type="entry name" value="CYTH"/>
    <property type="match status" value="1"/>
</dbReference>
<dbReference type="SMART" id="SM01118">
    <property type="entry name" value="CYTH"/>
    <property type="match status" value="1"/>
</dbReference>
<dbReference type="EMBL" id="FOUJ01000003">
    <property type="protein sequence ID" value="SFM61144.1"/>
    <property type="molecule type" value="Genomic_DNA"/>
</dbReference>
<proteinExistence type="predicted"/>
<dbReference type="AlphaFoldDB" id="A0A1I4SA39"/>
<dbReference type="InterPro" id="IPR033469">
    <property type="entry name" value="CYTH-like_dom_sf"/>
</dbReference>
<dbReference type="InterPro" id="IPR048950">
    <property type="entry name" value="Ppx_GppA_C"/>
</dbReference>
<evidence type="ECO:0000313" key="2">
    <source>
        <dbReference type="EMBL" id="SFM61144.1"/>
    </source>
</evidence>
<dbReference type="Pfam" id="PF01928">
    <property type="entry name" value="CYTH"/>
    <property type="match status" value="1"/>
</dbReference>
<dbReference type="InterPro" id="IPR023577">
    <property type="entry name" value="CYTH_domain"/>
</dbReference>
<dbReference type="SUPFAM" id="SSF109604">
    <property type="entry name" value="HD-domain/PDEase-like"/>
    <property type="match status" value="1"/>
</dbReference>
<gene>
    <name evidence="2" type="ORF">SAMN04488696_1852</name>
</gene>
<protein>
    <submittedName>
        <fullName evidence="2">Exopolyphosphatase / guanosine-5'-triphosphate,3'-diphosphate pyrophosphatase</fullName>
    </submittedName>
</protein>
<accession>A0A1I4SA39</accession>
<evidence type="ECO:0000313" key="3">
    <source>
        <dbReference type="Proteomes" id="UP000198535"/>
    </source>
</evidence>
<dbReference type="CDD" id="cd00077">
    <property type="entry name" value="HDc"/>
    <property type="match status" value="1"/>
</dbReference>
<keyword evidence="3" id="KW-1185">Reference proteome</keyword>
<sequence length="417" mass="48152">MEIEAKFIVSDRILFDSLMNIDKIGDLDVRDAVLKEFVDTYLDTVDMAIYGAGFSFRCREKKDKVVYTLKSLKGSGSLIHMREETEFSMSEKLPVREWDNCILRKRVLGFIGSGELYPLFTVEHQRTDLQIYSGEKHIAELSFDDVSIVCDDNKKSYLELEVELMGEGTEADIHRIAEFFRDEIGLAVGSSSKFDNGFKLYMENIRTDASTLYAGTIPRSGEGISLPLMEMLDEYNIEQDHARKVTENALQLFDALEPVHHLDRRLRQTMRFAALVHDIGVMTDMKTHHKVGRDILLELCPEELPQPLCMFLPWTTFLHKKRMDRNKLFKLSQKKKFSRFSLQMQDDIIKMASILRIADGLDISRKNSTIVDVDLEKEDIVIKVRGSAAAIDADRADTKADLWRLIFEKDIYFREDY</sequence>
<name>A0A1I4SA39_9EURY</name>
<feature type="domain" description="CYTH" evidence="1">
    <location>
        <begin position="1"/>
        <end position="207"/>
    </location>
</feature>
<dbReference type="InterPro" id="IPR003607">
    <property type="entry name" value="HD/PDEase_dom"/>
</dbReference>
<dbReference type="PANTHER" id="PTHR30005:SF0">
    <property type="entry name" value="RETROGRADE REGULATION PROTEIN 2"/>
    <property type="match status" value="1"/>
</dbReference>
<dbReference type="InterPro" id="IPR050273">
    <property type="entry name" value="GppA/Ppx_hydrolase"/>
</dbReference>
<dbReference type="Proteomes" id="UP000198535">
    <property type="component" value="Unassembled WGS sequence"/>
</dbReference>
<reference evidence="3" key="1">
    <citation type="submission" date="2016-10" db="EMBL/GenBank/DDBJ databases">
        <authorList>
            <person name="Varghese N."/>
            <person name="Submissions S."/>
        </authorList>
    </citation>
    <scope>NUCLEOTIDE SEQUENCE [LARGE SCALE GENOMIC DNA]</scope>
    <source>
        <strain evidence="3">Mob M</strain>
    </source>
</reference>
<dbReference type="SUPFAM" id="SSF55154">
    <property type="entry name" value="CYTH-like phosphatases"/>
    <property type="match status" value="1"/>
</dbReference>
<dbReference type="Pfam" id="PF21447">
    <property type="entry name" value="Ppx-GppA_III"/>
    <property type="match status" value="1"/>
</dbReference>
<organism evidence="2 3">
    <name type="scientific">Methanolobus profundi</name>
    <dbReference type="NCBI Taxonomy" id="487685"/>
    <lineage>
        <taxon>Archaea</taxon>
        <taxon>Methanobacteriati</taxon>
        <taxon>Methanobacteriota</taxon>
        <taxon>Stenosarchaea group</taxon>
        <taxon>Methanomicrobia</taxon>
        <taxon>Methanosarcinales</taxon>
        <taxon>Methanosarcinaceae</taxon>
        <taxon>Methanolobus</taxon>
    </lineage>
</organism>
<dbReference type="RefSeq" id="WP_091936222.1">
    <property type="nucleotide sequence ID" value="NZ_FOUJ01000003.1"/>
</dbReference>
<dbReference type="STRING" id="487685.SAMN04488696_1852"/>
<evidence type="ECO:0000259" key="1">
    <source>
        <dbReference type="PROSITE" id="PS51707"/>
    </source>
</evidence>
<dbReference type="Gene3D" id="1.10.3210.10">
    <property type="entry name" value="Hypothetical protein af1432"/>
    <property type="match status" value="1"/>
</dbReference>
<dbReference type="Gene3D" id="2.40.320.10">
    <property type="entry name" value="Hypothetical Protein Pfu-838710-001"/>
    <property type="match status" value="1"/>
</dbReference>